<dbReference type="Pfam" id="PF03704">
    <property type="entry name" value="BTAD"/>
    <property type="match status" value="1"/>
</dbReference>
<reference evidence="5" key="1">
    <citation type="journal article" date="2019" name="Int. J. Syst. Evol. Microbiol.">
        <title>The Global Catalogue of Microorganisms (GCM) 10K type strain sequencing project: providing services to taxonomists for standard genome sequencing and annotation.</title>
        <authorList>
            <consortium name="The Broad Institute Genomics Platform"/>
            <consortium name="The Broad Institute Genome Sequencing Center for Infectious Disease"/>
            <person name="Wu L."/>
            <person name="Ma J."/>
        </authorList>
    </citation>
    <scope>NUCLEOTIDE SEQUENCE [LARGE SCALE GENOMIC DNA]</scope>
    <source>
        <strain evidence="5">KCTC 62195</strain>
    </source>
</reference>
<dbReference type="Gene3D" id="3.30.70.1230">
    <property type="entry name" value="Nucleotide cyclase"/>
    <property type="match status" value="1"/>
</dbReference>
<evidence type="ECO:0000256" key="1">
    <source>
        <dbReference type="ARBA" id="ARBA00022741"/>
    </source>
</evidence>
<evidence type="ECO:0000256" key="2">
    <source>
        <dbReference type="ARBA" id="ARBA00022840"/>
    </source>
</evidence>
<keyword evidence="5" id="KW-1185">Reference proteome</keyword>
<dbReference type="SUPFAM" id="SSF48452">
    <property type="entry name" value="TPR-like"/>
    <property type="match status" value="2"/>
</dbReference>
<dbReference type="SMART" id="SM01043">
    <property type="entry name" value="BTAD"/>
    <property type="match status" value="1"/>
</dbReference>
<dbReference type="Gene3D" id="1.10.10.10">
    <property type="entry name" value="Winged helix-like DNA-binding domain superfamily/Winged helix DNA-binding domain"/>
    <property type="match status" value="1"/>
</dbReference>
<dbReference type="SUPFAM" id="SSF46894">
    <property type="entry name" value="C-terminal effector domain of the bipartite response regulators"/>
    <property type="match status" value="1"/>
</dbReference>
<keyword evidence="2" id="KW-0067">ATP-binding</keyword>
<dbReference type="InterPro" id="IPR041664">
    <property type="entry name" value="AAA_16"/>
</dbReference>
<dbReference type="SUPFAM" id="SSF55073">
    <property type="entry name" value="Nucleotide cyclase"/>
    <property type="match status" value="1"/>
</dbReference>
<dbReference type="InterPro" id="IPR036388">
    <property type="entry name" value="WH-like_DNA-bd_sf"/>
</dbReference>
<dbReference type="PANTHER" id="PTHR16305:SF28">
    <property type="entry name" value="GUANYLATE CYCLASE DOMAIN-CONTAINING PROTEIN"/>
    <property type="match status" value="1"/>
</dbReference>
<dbReference type="Gene3D" id="1.25.40.10">
    <property type="entry name" value="Tetratricopeptide repeat domain"/>
    <property type="match status" value="2"/>
</dbReference>
<dbReference type="InterPro" id="IPR011990">
    <property type="entry name" value="TPR-like_helical_dom_sf"/>
</dbReference>
<dbReference type="EMBL" id="JBHRSJ010000009">
    <property type="protein sequence ID" value="MFC2971598.1"/>
    <property type="molecule type" value="Genomic_DNA"/>
</dbReference>
<dbReference type="RefSeq" id="WP_377813210.1">
    <property type="nucleotide sequence ID" value="NZ_JBHRSJ010000009.1"/>
</dbReference>
<name>A0ABV7ARC3_9GAMM</name>
<dbReference type="InterPro" id="IPR029787">
    <property type="entry name" value="Nucleotide_cyclase"/>
</dbReference>
<dbReference type="InterPro" id="IPR027417">
    <property type="entry name" value="P-loop_NTPase"/>
</dbReference>
<dbReference type="Pfam" id="PF13191">
    <property type="entry name" value="AAA_16"/>
    <property type="match status" value="1"/>
</dbReference>
<comment type="caution">
    <text evidence="4">The sequence shown here is derived from an EMBL/GenBank/DDBJ whole genome shotgun (WGS) entry which is preliminary data.</text>
</comment>
<evidence type="ECO:0000313" key="4">
    <source>
        <dbReference type="EMBL" id="MFC2971598.1"/>
    </source>
</evidence>
<sequence>MPEDACASRPPIRIHLLGSLRIERAGVVRALKYQKSRILLAWLALNAGQRHSRDWLAEWLWPEEAATVGRRRLKRCLFELREIFAQALESGRDHICLHVGGELRVDARIFGEHLAMLDAAGQPSSDGLELLEWLESTVGLYGSGFIEGVQSDSGNACDRWVQDCREHYRQKACRLYERLAEGFSRHGDQTRALAYSRRLTREEPWNESAWQRLIGLLIGYGHRQEAQNALARCRAALAEELDAEPGSATLALLQTPELPPAPERRWMTVLCCRLCGPDSTDPDDWLALQEPTSRCLRLLGEAGALVRRTATDDLLAYFGYPQAMEGAARRALLAALDCQRIAGAPAGIVCALHSGETLSLPEDDVPDIGGRLTRPALGLADLGLPGQILVTQATAERLPVEHFDMRPLGPIRLSGGSEPSPVWLVAGHYGPPPADSEPPLGRTDELRSLTELWRKACSGEGLGVLVSGEAGIGKSRLLRFFRQSLALPGVSLTCRQESAMTPLHPFLHWLQRLPTPKDEAGKAAFERLHQLLDASRSAPASAHDIREQLLDLLQSQVPPGGVICVDDVHWADPMTRELLGRLIQHPLPARLLLIGTRDALNPTWDATAGVAHLHLQALSDEASAALAGRLLGQDLPDAPRVKQITGICAGVPLFIEEMTRAVLASRDGGNASPALPFSLRELMTAHIDGLGQAKPVAQLAAAFDGSFSAELLAAAAELEPATLAALLLPLRQQRLIVAADGQELQFRHALLREAAYQSMPRSRQRWAHGRILASLLRLHPEVAVEDPARLAWHCERAGQPQAARGHLLAAGRQAALRSAYREALEHYRHGLALLDEAAEASEELQLRMAMAAPLAILDGNGAQTCRGNFDRAMQLAEPLGDDPQLFPAHWGLWLGSSSWHGFPKSERIARKLIHLAQQADDPDLLAHGYYALGNSLHSMGRFHEAAAALRQAGQLPLAAMKPLRFGEDARANGLSFLALSLWFCGRFAEAFEVSGQALRRARSLDSAYVLSQSLSLAALLGQASGDAAYVEGCAREGLEIARRHGIALWELACSALLGWSQAARGDARAIAPLLEICAAVSPVMGGSAIFFQAVSADALWRADRLDGGLEVIERGLEVSERYAGHYAVAELQRLKGECLSRRGDAAGVGVVWLERALATALGQDSPPLILRAAESLLAHRPDDRKLLAVAAAARKRLAGPTAT</sequence>
<dbReference type="InterPro" id="IPR016032">
    <property type="entry name" value="Sig_transdc_resp-reg_C-effctor"/>
</dbReference>
<dbReference type="Proteomes" id="UP001595457">
    <property type="component" value="Unassembled WGS sequence"/>
</dbReference>
<gene>
    <name evidence="4" type="ORF">ACFOJE_05140</name>
</gene>
<protein>
    <submittedName>
        <fullName evidence="4">AAA family ATPase</fullName>
    </submittedName>
</protein>
<evidence type="ECO:0000259" key="3">
    <source>
        <dbReference type="SMART" id="SM01043"/>
    </source>
</evidence>
<dbReference type="InterPro" id="IPR005158">
    <property type="entry name" value="BTAD"/>
</dbReference>
<evidence type="ECO:0000313" key="5">
    <source>
        <dbReference type="Proteomes" id="UP001595457"/>
    </source>
</evidence>
<feature type="domain" description="Bacterial transcriptional activator" evidence="3">
    <location>
        <begin position="105"/>
        <end position="257"/>
    </location>
</feature>
<dbReference type="SUPFAM" id="SSF52540">
    <property type="entry name" value="P-loop containing nucleoside triphosphate hydrolases"/>
    <property type="match status" value="1"/>
</dbReference>
<proteinExistence type="predicted"/>
<organism evidence="4 5">
    <name type="scientific">Azotobacter bryophylli</name>
    <dbReference type="NCBI Taxonomy" id="1986537"/>
    <lineage>
        <taxon>Bacteria</taxon>
        <taxon>Pseudomonadati</taxon>
        <taxon>Pseudomonadota</taxon>
        <taxon>Gammaproteobacteria</taxon>
        <taxon>Pseudomonadales</taxon>
        <taxon>Pseudomonadaceae</taxon>
        <taxon>Azotobacter</taxon>
    </lineage>
</organism>
<dbReference type="PANTHER" id="PTHR16305">
    <property type="entry name" value="TESTICULAR SOLUBLE ADENYLYL CYCLASE"/>
    <property type="match status" value="1"/>
</dbReference>
<keyword evidence="1" id="KW-0547">Nucleotide-binding</keyword>
<accession>A0ABV7ARC3</accession>